<dbReference type="InterPro" id="IPR008271">
    <property type="entry name" value="Ser/Thr_kinase_AS"/>
</dbReference>
<accession>A0A9W6UL63</accession>
<feature type="compositionally biased region" description="Pro residues" evidence="8">
    <location>
        <begin position="225"/>
        <end position="239"/>
    </location>
</feature>
<dbReference type="PANTHER" id="PTHR43289">
    <property type="entry name" value="MITOGEN-ACTIVATED PROTEIN KINASE KINASE KINASE 20-RELATED"/>
    <property type="match status" value="1"/>
</dbReference>
<evidence type="ECO:0000256" key="6">
    <source>
        <dbReference type="ARBA" id="ARBA00022840"/>
    </source>
</evidence>
<keyword evidence="3" id="KW-0808">Transferase</keyword>
<evidence type="ECO:0000313" key="10">
    <source>
        <dbReference type="EMBL" id="GLW52199.1"/>
    </source>
</evidence>
<sequence>MAAGRMLAARYRLDEPIGRGGMGQVWHGWDVTLRRPVAVKLLHADLPDPRGAELFLNEARLAAGLGHPGIVTVHDLGREPDGTAYLVMELLTGTDLAVRLRTQGPPPLAEAVGWTLQLCDALAFAHAARVVHRDLKPANLFLARDGRLKILDFGIAKHREGGTDSHSRVMGTVAYLPPERFHGRSGDHRGDLYALGCVLFELLTGRPPFGSGDPVPLMLRHLSEPPRPPGPEAPGPVPPELDRLVLDLLAKDPDARPRSATEVAARLAALPTGRDTLVLSPPSLPSPATAPTAPLPAPAPTLLLPTERVAPAAFPGPGPHATEPVYVDWIRTLHAAGQLPPPERMLARHGHGYQSTAWARAAARAWPAAGLGALLATYDDARLPRLANEIARSVPALRDPAELPGVLAGLREAGQQLRLTMLTAAFEASAPDPAPDPADPAPDPAERAAALSRLARLLRALATRRPAPPRELPQDPPGVPPFAAVVAAVAALTGAGCADEASFLDWIRARPPGGEGRFRAEWLPTLHQVRHSGISPDDLVSTVARAWPAAELGAAVAAFHRAGQFPVAERLTCLAASLRTPAELPALVAGFRRSGQQGRLRVLLWEVGHQAPPSVAAAAAALTAAGELDAATAVLRPLPMTLAERRNLLLNRGPLH</sequence>
<feature type="binding site" evidence="7">
    <location>
        <position position="40"/>
    </location>
    <ligand>
        <name>ATP</name>
        <dbReference type="ChEBI" id="CHEBI:30616"/>
    </ligand>
</feature>
<dbReference type="InterPro" id="IPR000719">
    <property type="entry name" value="Prot_kinase_dom"/>
</dbReference>
<dbReference type="SMART" id="SM00220">
    <property type="entry name" value="S_TKc"/>
    <property type="match status" value="1"/>
</dbReference>
<keyword evidence="4 7" id="KW-0547">Nucleotide-binding</keyword>
<keyword evidence="6 7" id="KW-0067">ATP-binding</keyword>
<evidence type="ECO:0000256" key="4">
    <source>
        <dbReference type="ARBA" id="ARBA00022741"/>
    </source>
</evidence>
<comment type="caution">
    <text evidence="10">The sequence shown here is derived from an EMBL/GenBank/DDBJ whole genome shotgun (WGS) entry which is preliminary data.</text>
</comment>
<dbReference type="PANTHER" id="PTHR43289:SF6">
    <property type="entry name" value="SERINE_THREONINE-PROTEIN KINASE NEKL-3"/>
    <property type="match status" value="1"/>
</dbReference>
<dbReference type="SUPFAM" id="SSF56112">
    <property type="entry name" value="Protein kinase-like (PK-like)"/>
    <property type="match status" value="1"/>
</dbReference>
<feature type="region of interest" description="Disordered" evidence="8">
    <location>
        <begin position="221"/>
        <end position="240"/>
    </location>
</feature>
<protein>
    <recommendedName>
        <fullName evidence="1">non-specific serine/threonine protein kinase</fullName>
        <ecNumber evidence="1">2.7.11.1</ecNumber>
    </recommendedName>
</protein>
<dbReference type="EC" id="2.7.11.1" evidence="1"/>
<dbReference type="Gene3D" id="1.10.510.10">
    <property type="entry name" value="Transferase(Phosphotransferase) domain 1"/>
    <property type="match status" value="1"/>
</dbReference>
<feature type="domain" description="Protein kinase" evidence="9">
    <location>
        <begin position="11"/>
        <end position="270"/>
    </location>
</feature>
<dbReference type="EMBL" id="BSRX01000001">
    <property type="protein sequence ID" value="GLW52199.1"/>
    <property type="molecule type" value="Genomic_DNA"/>
</dbReference>
<dbReference type="OrthoDB" id="3861219at2"/>
<dbReference type="RefSeq" id="WP_158715108.1">
    <property type="nucleotide sequence ID" value="NZ_BSRX01000001.1"/>
</dbReference>
<dbReference type="PROSITE" id="PS00108">
    <property type="entry name" value="PROTEIN_KINASE_ST"/>
    <property type="match status" value="1"/>
</dbReference>
<evidence type="ECO:0000256" key="3">
    <source>
        <dbReference type="ARBA" id="ARBA00022679"/>
    </source>
</evidence>
<evidence type="ECO:0000259" key="9">
    <source>
        <dbReference type="PROSITE" id="PS50011"/>
    </source>
</evidence>
<keyword evidence="5" id="KW-0418">Kinase</keyword>
<reference evidence="10" key="1">
    <citation type="submission" date="2023-02" db="EMBL/GenBank/DDBJ databases">
        <title>Kitasatospora phosalacinea NBRC 14362.</title>
        <authorList>
            <person name="Ichikawa N."/>
            <person name="Sato H."/>
            <person name="Tonouchi N."/>
        </authorList>
    </citation>
    <scope>NUCLEOTIDE SEQUENCE</scope>
    <source>
        <strain evidence="10">NBRC 14362</strain>
    </source>
</reference>
<evidence type="ECO:0000256" key="5">
    <source>
        <dbReference type="ARBA" id="ARBA00022777"/>
    </source>
</evidence>
<gene>
    <name evidence="10" type="ORF">Kpho01_02100</name>
</gene>
<dbReference type="Gene3D" id="3.30.200.20">
    <property type="entry name" value="Phosphorylase Kinase, domain 1"/>
    <property type="match status" value="1"/>
</dbReference>
<name>A0A9W6UL63_9ACTN</name>
<dbReference type="CDD" id="cd14014">
    <property type="entry name" value="STKc_PknB_like"/>
    <property type="match status" value="1"/>
</dbReference>
<proteinExistence type="predicted"/>
<dbReference type="PROSITE" id="PS50011">
    <property type="entry name" value="PROTEIN_KINASE_DOM"/>
    <property type="match status" value="1"/>
</dbReference>
<keyword evidence="2" id="KW-0723">Serine/threonine-protein kinase</keyword>
<evidence type="ECO:0000256" key="1">
    <source>
        <dbReference type="ARBA" id="ARBA00012513"/>
    </source>
</evidence>
<evidence type="ECO:0000313" key="11">
    <source>
        <dbReference type="Proteomes" id="UP001165143"/>
    </source>
</evidence>
<evidence type="ECO:0000256" key="7">
    <source>
        <dbReference type="PROSITE-ProRule" id="PRU10141"/>
    </source>
</evidence>
<dbReference type="AlphaFoldDB" id="A0A9W6UL63"/>
<evidence type="ECO:0000256" key="8">
    <source>
        <dbReference type="SAM" id="MobiDB-lite"/>
    </source>
</evidence>
<dbReference type="InterPro" id="IPR011009">
    <property type="entry name" value="Kinase-like_dom_sf"/>
</dbReference>
<organism evidence="10 11">
    <name type="scientific">Kitasatospora phosalacinea</name>
    <dbReference type="NCBI Taxonomy" id="2065"/>
    <lineage>
        <taxon>Bacteria</taxon>
        <taxon>Bacillati</taxon>
        <taxon>Actinomycetota</taxon>
        <taxon>Actinomycetes</taxon>
        <taxon>Kitasatosporales</taxon>
        <taxon>Streptomycetaceae</taxon>
        <taxon>Kitasatospora</taxon>
    </lineage>
</organism>
<dbReference type="PROSITE" id="PS00107">
    <property type="entry name" value="PROTEIN_KINASE_ATP"/>
    <property type="match status" value="1"/>
</dbReference>
<dbReference type="Pfam" id="PF00069">
    <property type="entry name" value="Pkinase"/>
    <property type="match status" value="1"/>
</dbReference>
<dbReference type="GO" id="GO:0004674">
    <property type="term" value="F:protein serine/threonine kinase activity"/>
    <property type="evidence" value="ECO:0007669"/>
    <property type="project" value="UniProtKB-KW"/>
</dbReference>
<dbReference type="GO" id="GO:0005524">
    <property type="term" value="F:ATP binding"/>
    <property type="evidence" value="ECO:0007669"/>
    <property type="project" value="UniProtKB-UniRule"/>
</dbReference>
<dbReference type="Proteomes" id="UP001165143">
    <property type="component" value="Unassembled WGS sequence"/>
</dbReference>
<dbReference type="InterPro" id="IPR017441">
    <property type="entry name" value="Protein_kinase_ATP_BS"/>
</dbReference>
<evidence type="ECO:0000256" key="2">
    <source>
        <dbReference type="ARBA" id="ARBA00022527"/>
    </source>
</evidence>